<evidence type="ECO:0000256" key="2">
    <source>
        <dbReference type="ARBA" id="ARBA00004286"/>
    </source>
</evidence>
<evidence type="ECO:0000256" key="4">
    <source>
        <dbReference type="ARBA" id="ARBA00007869"/>
    </source>
</evidence>
<evidence type="ECO:0000256" key="7">
    <source>
        <dbReference type="ARBA" id="ARBA00022517"/>
    </source>
</evidence>
<comment type="subcellular location">
    <subcellularLocation>
        <location evidence="2">Chromosome</location>
    </subcellularLocation>
    <subcellularLocation>
        <location evidence="3">Nucleus</location>
        <location evidence="3">Nucleolus</location>
    </subcellularLocation>
</comment>
<dbReference type="FunCoup" id="A0A7M7KHR8">
    <property type="interactions" value="250"/>
</dbReference>
<dbReference type="GeneID" id="111252295"/>
<sequence>MDSVNKREIPRGVPKSGRVWKQPKQRFRSMIAVKPLKTSFEKSMQERLQRKKIRELEKERAARNAARREAKRRSCEANRKRREENERKGEIVSVIKNTAKMKRMKKKQLRNIKKRDVTKVDNS</sequence>
<comment type="function">
    <text evidence="1">Involved in nucleolar integrity and required for processing of the pre-rRNA for the 60S ribosome subunit.</text>
</comment>
<feature type="region of interest" description="Disordered" evidence="14">
    <location>
        <begin position="58"/>
        <end position="123"/>
    </location>
</feature>
<proteinExistence type="inferred from homology"/>
<evidence type="ECO:0000256" key="6">
    <source>
        <dbReference type="ARBA" id="ARBA00022454"/>
    </source>
</evidence>
<dbReference type="Pfam" id="PF03879">
    <property type="entry name" value="Cgr1"/>
    <property type="match status" value="1"/>
</dbReference>
<dbReference type="InParanoid" id="A0A7M7KHR8"/>
<evidence type="ECO:0000256" key="8">
    <source>
        <dbReference type="ARBA" id="ARBA00022552"/>
    </source>
</evidence>
<evidence type="ECO:0000313" key="16">
    <source>
        <dbReference type="Proteomes" id="UP000594260"/>
    </source>
</evidence>
<evidence type="ECO:0000256" key="9">
    <source>
        <dbReference type="ARBA" id="ARBA00022553"/>
    </source>
</evidence>
<dbReference type="OMA" id="MIQKRDT"/>
<evidence type="ECO:0000256" key="12">
    <source>
        <dbReference type="ARBA" id="ARBA00023242"/>
    </source>
</evidence>
<feature type="compositionally biased region" description="Basic and acidic residues" evidence="14">
    <location>
        <begin position="114"/>
        <end position="123"/>
    </location>
</feature>
<accession>A0A7M7KHR8</accession>
<dbReference type="InterPro" id="IPR026570">
    <property type="entry name" value="CCDC86"/>
</dbReference>
<dbReference type="PANTHER" id="PTHR13557">
    <property type="entry name" value="COILED-COIL DOMAIN-CONTAINING PROTEIN 86"/>
    <property type="match status" value="1"/>
</dbReference>
<keyword evidence="16" id="KW-1185">Reference proteome</keyword>
<evidence type="ECO:0000256" key="11">
    <source>
        <dbReference type="ARBA" id="ARBA00023054"/>
    </source>
</evidence>
<dbReference type="OrthoDB" id="277961at2759"/>
<feature type="compositionally biased region" description="Basic residues" evidence="14">
    <location>
        <begin position="99"/>
        <end position="113"/>
    </location>
</feature>
<dbReference type="Proteomes" id="UP000594260">
    <property type="component" value="Unplaced"/>
</dbReference>
<name>A0A7M7KHR8_VARDE</name>
<reference evidence="15" key="1">
    <citation type="submission" date="2021-01" db="UniProtKB">
        <authorList>
            <consortium name="EnsemblMetazoa"/>
        </authorList>
    </citation>
    <scope>IDENTIFICATION</scope>
</reference>
<dbReference type="AlphaFoldDB" id="A0A7M7KHR8"/>
<dbReference type="InterPro" id="IPR005579">
    <property type="entry name" value="Cgr1-like"/>
</dbReference>
<keyword evidence="12" id="KW-0539">Nucleus</keyword>
<feature type="compositionally biased region" description="Basic and acidic residues" evidence="14">
    <location>
        <begin position="58"/>
        <end position="90"/>
    </location>
</feature>
<comment type="similarity">
    <text evidence="4">Belongs to the CGR1 family.</text>
</comment>
<dbReference type="GO" id="GO:0006364">
    <property type="term" value="P:rRNA processing"/>
    <property type="evidence" value="ECO:0007669"/>
    <property type="project" value="UniProtKB-KW"/>
</dbReference>
<evidence type="ECO:0000313" key="15">
    <source>
        <dbReference type="EnsemblMetazoa" id="XP_022665633"/>
    </source>
</evidence>
<feature type="region of interest" description="Disordered" evidence="14">
    <location>
        <begin position="1"/>
        <end position="21"/>
    </location>
</feature>
<dbReference type="EnsemblMetazoa" id="XM_022809898">
    <property type="protein sequence ID" value="XP_022665633"/>
    <property type="gene ID" value="LOC111252295"/>
</dbReference>
<evidence type="ECO:0000256" key="5">
    <source>
        <dbReference type="ARBA" id="ARBA00016738"/>
    </source>
</evidence>
<dbReference type="GO" id="GO:0005730">
    <property type="term" value="C:nucleolus"/>
    <property type="evidence" value="ECO:0007669"/>
    <property type="project" value="UniProtKB-SubCell"/>
</dbReference>
<keyword evidence="9" id="KW-0597">Phosphoprotein</keyword>
<keyword evidence="11" id="KW-0175">Coiled coil</keyword>
<keyword evidence="7" id="KW-0690">Ribosome biogenesis</keyword>
<evidence type="ECO:0000256" key="10">
    <source>
        <dbReference type="ARBA" id="ARBA00022934"/>
    </source>
</evidence>
<evidence type="ECO:0000256" key="13">
    <source>
        <dbReference type="ARBA" id="ARBA00093307"/>
    </source>
</evidence>
<evidence type="ECO:0000256" key="14">
    <source>
        <dbReference type="SAM" id="MobiDB-lite"/>
    </source>
</evidence>
<evidence type="ECO:0000256" key="3">
    <source>
        <dbReference type="ARBA" id="ARBA00004604"/>
    </source>
</evidence>
<comment type="function">
    <text evidence="13">Required for proper chromosome segregation during mitosis and error-free mitotic progression.</text>
</comment>
<protein>
    <recommendedName>
        <fullName evidence="5">Coiled-coil domain-containing protein 86</fullName>
    </recommendedName>
</protein>
<evidence type="ECO:0000256" key="1">
    <source>
        <dbReference type="ARBA" id="ARBA00004090"/>
    </source>
</evidence>
<dbReference type="RefSeq" id="XP_022665633.1">
    <property type="nucleotide sequence ID" value="XM_022809898.1"/>
</dbReference>
<dbReference type="GO" id="GO:0005694">
    <property type="term" value="C:chromosome"/>
    <property type="evidence" value="ECO:0007669"/>
    <property type="project" value="UniProtKB-SubCell"/>
</dbReference>
<organism evidence="15 16">
    <name type="scientific">Varroa destructor</name>
    <name type="common">Honeybee mite</name>
    <dbReference type="NCBI Taxonomy" id="109461"/>
    <lineage>
        <taxon>Eukaryota</taxon>
        <taxon>Metazoa</taxon>
        <taxon>Ecdysozoa</taxon>
        <taxon>Arthropoda</taxon>
        <taxon>Chelicerata</taxon>
        <taxon>Arachnida</taxon>
        <taxon>Acari</taxon>
        <taxon>Parasitiformes</taxon>
        <taxon>Mesostigmata</taxon>
        <taxon>Gamasina</taxon>
        <taxon>Dermanyssoidea</taxon>
        <taxon>Varroidae</taxon>
        <taxon>Varroa</taxon>
    </lineage>
</organism>
<dbReference type="PANTHER" id="PTHR13557:SF1">
    <property type="entry name" value="COILED-COIL DOMAIN-CONTAINING PROTEIN 86"/>
    <property type="match status" value="1"/>
</dbReference>
<keyword evidence="6" id="KW-0158">Chromosome</keyword>
<keyword evidence="8" id="KW-0698">rRNA processing</keyword>
<dbReference type="KEGG" id="vde:111252295"/>
<feature type="compositionally biased region" description="Basic and acidic residues" evidence="14">
    <location>
        <begin position="1"/>
        <end position="10"/>
    </location>
</feature>
<keyword evidence="10" id="KW-0164">Citrullination</keyword>